<dbReference type="InterPro" id="IPR004839">
    <property type="entry name" value="Aminotransferase_I/II_large"/>
</dbReference>
<dbReference type="Gene3D" id="1.10.10.10">
    <property type="entry name" value="Winged helix-like DNA-binding domain superfamily/Winged helix DNA-binding domain"/>
    <property type="match status" value="1"/>
</dbReference>
<gene>
    <name evidence="7" type="primary">hisC_1</name>
    <name evidence="7" type="ORF">Hsar01_01184</name>
</gene>
<dbReference type="Gene3D" id="3.90.1150.10">
    <property type="entry name" value="Aspartate Aminotransferase, domain 1"/>
    <property type="match status" value="1"/>
</dbReference>
<dbReference type="InterPro" id="IPR015421">
    <property type="entry name" value="PyrdxlP-dep_Trfase_major"/>
</dbReference>
<keyword evidence="5" id="KW-0804">Transcription</keyword>
<evidence type="ECO:0000256" key="5">
    <source>
        <dbReference type="ARBA" id="ARBA00023163"/>
    </source>
</evidence>
<dbReference type="CDD" id="cd00609">
    <property type="entry name" value="AAT_like"/>
    <property type="match status" value="1"/>
</dbReference>
<dbReference type="GO" id="GO:0008483">
    <property type="term" value="F:transaminase activity"/>
    <property type="evidence" value="ECO:0007669"/>
    <property type="project" value="UniProtKB-KW"/>
</dbReference>
<evidence type="ECO:0000256" key="4">
    <source>
        <dbReference type="ARBA" id="ARBA00023125"/>
    </source>
</evidence>
<dbReference type="PROSITE" id="PS50949">
    <property type="entry name" value="HTH_GNTR"/>
    <property type="match status" value="1"/>
</dbReference>
<dbReference type="SUPFAM" id="SSF53383">
    <property type="entry name" value="PLP-dependent transferases"/>
    <property type="match status" value="1"/>
</dbReference>
<evidence type="ECO:0000259" key="6">
    <source>
        <dbReference type="PROSITE" id="PS50949"/>
    </source>
</evidence>
<dbReference type="EMBL" id="BAABRI010000005">
    <property type="protein sequence ID" value="GAA5481969.1"/>
    <property type="molecule type" value="Genomic_DNA"/>
</dbReference>
<evidence type="ECO:0000313" key="8">
    <source>
        <dbReference type="Proteomes" id="UP001476282"/>
    </source>
</evidence>
<dbReference type="RefSeq" id="WP_353566109.1">
    <property type="nucleotide sequence ID" value="NZ_BAABRI010000005.1"/>
</dbReference>
<dbReference type="InterPro" id="IPR015424">
    <property type="entry name" value="PyrdxlP-dep_Trfase"/>
</dbReference>
<dbReference type="InterPro" id="IPR000524">
    <property type="entry name" value="Tscrpt_reg_HTH_GntR"/>
</dbReference>
<sequence>MSDPLYQELADRIGGLIRGGTFASGSRLPSVRRLSREQRVSITTVLEAYGRLEDQGVIESRPRSGYFVKPPQILNGELPRPAKSIRGPVAVESPEIFKAVMEAVADPKVVPFGAAVPGDEIVPSRRLSSISNAVARRYGPAAFRYTMPPGRRELRTAISRRLLIAGVQADPDQIVTTQGATEALSLALRATTRPGDVVAVEAPTFFGILHLAQDLNLKVVEVPMDAQEGIDLDALEKISDRHRIKVCIVQPNFQNPLGSCMSDQAKRRLVGLAGKQDFIVIEDDLYGDLCHSGPRPRALAHFDNENRVVLCSSVSKNLAPGLRVGWIVPGRFLEQVKRLKTVHYLSTATHSELVVAEYLSGGGAERHLRRISALFSERCIRMREAVIEAFPDGTRVNQPRGGFVLWVEMPEDYDAEKLAAKALEKGISLIPGSIFSATCRLKHCLRLNCGFPWNDRAAKAVKTLGSIARSCGP</sequence>
<feature type="domain" description="HTH gntR-type" evidence="6">
    <location>
        <begin position="3"/>
        <end position="71"/>
    </location>
</feature>
<dbReference type="Gene3D" id="3.40.640.10">
    <property type="entry name" value="Type I PLP-dependent aspartate aminotransferase-like (Major domain)"/>
    <property type="match status" value="1"/>
</dbReference>
<protein>
    <submittedName>
        <fullName evidence="7">Histidinol-phosphate aminotransferase</fullName>
    </submittedName>
</protein>
<keyword evidence="7" id="KW-0032">Aminotransferase</keyword>
<dbReference type="Pfam" id="PF00155">
    <property type="entry name" value="Aminotran_1_2"/>
    <property type="match status" value="1"/>
</dbReference>
<dbReference type="Proteomes" id="UP001476282">
    <property type="component" value="Unassembled WGS sequence"/>
</dbReference>
<keyword evidence="2" id="KW-0663">Pyridoxal phosphate</keyword>
<proteinExistence type="inferred from homology"/>
<dbReference type="PANTHER" id="PTHR46577">
    <property type="entry name" value="HTH-TYPE TRANSCRIPTIONAL REGULATORY PROTEIN GABR"/>
    <property type="match status" value="1"/>
</dbReference>
<keyword evidence="7" id="KW-0808">Transferase</keyword>
<evidence type="ECO:0000256" key="1">
    <source>
        <dbReference type="ARBA" id="ARBA00005384"/>
    </source>
</evidence>
<keyword evidence="8" id="KW-1185">Reference proteome</keyword>
<reference evidence="7 8" key="1">
    <citation type="submission" date="2024-02" db="EMBL/GenBank/DDBJ databases">
        <title>Haloferula sargassicola NBRC 104335.</title>
        <authorList>
            <person name="Ichikawa N."/>
            <person name="Katano-Makiyama Y."/>
            <person name="Hidaka K."/>
        </authorList>
    </citation>
    <scope>NUCLEOTIDE SEQUENCE [LARGE SCALE GENOMIC DNA]</scope>
    <source>
        <strain evidence="7 8">NBRC 104335</strain>
    </source>
</reference>
<dbReference type="CDD" id="cd07377">
    <property type="entry name" value="WHTH_GntR"/>
    <property type="match status" value="1"/>
</dbReference>
<accession>A0ABP9URL4</accession>
<dbReference type="SMART" id="SM00345">
    <property type="entry name" value="HTH_GNTR"/>
    <property type="match status" value="1"/>
</dbReference>
<dbReference type="InterPro" id="IPR015422">
    <property type="entry name" value="PyrdxlP-dep_Trfase_small"/>
</dbReference>
<organism evidence="7 8">
    <name type="scientific">Haloferula sargassicola</name>
    <dbReference type="NCBI Taxonomy" id="490096"/>
    <lineage>
        <taxon>Bacteria</taxon>
        <taxon>Pseudomonadati</taxon>
        <taxon>Verrucomicrobiota</taxon>
        <taxon>Verrucomicrobiia</taxon>
        <taxon>Verrucomicrobiales</taxon>
        <taxon>Verrucomicrobiaceae</taxon>
        <taxon>Haloferula</taxon>
    </lineage>
</organism>
<name>A0ABP9URL4_9BACT</name>
<dbReference type="InterPro" id="IPR036390">
    <property type="entry name" value="WH_DNA-bd_sf"/>
</dbReference>
<dbReference type="SUPFAM" id="SSF46785">
    <property type="entry name" value="Winged helix' DNA-binding domain"/>
    <property type="match status" value="1"/>
</dbReference>
<comment type="similarity">
    <text evidence="1">In the C-terminal section; belongs to the class-I pyridoxal-phosphate-dependent aminotransferase family.</text>
</comment>
<evidence type="ECO:0000256" key="3">
    <source>
        <dbReference type="ARBA" id="ARBA00023015"/>
    </source>
</evidence>
<dbReference type="InterPro" id="IPR051446">
    <property type="entry name" value="HTH_trans_reg/aminotransferase"/>
</dbReference>
<dbReference type="InterPro" id="IPR036388">
    <property type="entry name" value="WH-like_DNA-bd_sf"/>
</dbReference>
<comment type="caution">
    <text evidence="7">The sequence shown here is derived from an EMBL/GenBank/DDBJ whole genome shotgun (WGS) entry which is preliminary data.</text>
</comment>
<keyword evidence="3" id="KW-0805">Transcription regulation</keyword>
<dbReference type="Pfam" id="PF00392">
    <property type="entry name" value="GntR"/>
    <property type="match status" value="1"/>
</dbReference>
<keyword evidence="4" id="KW-0238">DNA-binding</keyword>
<evidence type="ECO:0000313" key="7">
    <source>
        <dbReference type="EMBL" id="GAA5481969.1"/>
    </source>
</evidence>
<dbReference type="PANTHER" id="PTHR46577:SF2">
    <property type="entry name" value="TRANSCRIPTIONAL REGULATORY PROTEIN"/>
    <property type="match status" value="1"/>
</dbReference>
<evidence type="ECO:0000256" key="2">
    <source>
        <dbReference type="ARBA" id="ARBA00022898"/>
    </source>
</evidence>